<evidence type="ECO:0000256" key="4">
    <source>
        <dbReference type="ARBA" id="ARBA00023136"/>
    </source>
</evidence>
<evidence type="ECO:0000313" key="9">
    <source>
        <dbReference type="EMBL" id="KAJ6404798.1"/>
    </source>
</evidence>
<comment type="caution">
    <text evidence="9">The sequence shown here is derived from an EMBL/GenBank/DDBJ whole genome shotgun (WGS) entry which is preliminary data.</text>
</comment>
<feature type="region of interest" description="Disordered" evidence="7">
    <location>
        <begin position="370"/>
        <end position="389"/>
    </location>
</feature>
<dbReference type="PROSITE" id="PS51858">
    <property type="entry name" value="PPPDE"/>
    <property type="match status" value="1"/>
</dbReference>
<organism evidence="9 10">
    <name type="scientific">Salix udensis</name>
    <dbReference type="NCBI Taxonomy" id="889485"/>
    <lineage>
        <taxon>Eukaryota</taxon>
        <taxon>Viridiplantae</taxon>
        <taxon>Streptophyta</taxon>
        <taxon>Embryophyta</taxon>
        <taxon>Tracheophyta</taxon>
        <taxon>Spermatophyta</taxon>
        <taxon>Magnoliopsida</taxon>
        <taxon>eudicotyledons</taxon>
        <taxon>Gunneridae</taxon>
        <taxon>Pentapetalae</taxon>
        <taxon>rosids</taxon>
        <taxon>fabids</taxon>
        <taxon>Malpighiales</taxon>
        <taxon>Salicaceae</taxon>
        <taxon>Saliceae</taxon>
        <taxon>Salix</taxon>
    </lineage>
</organism>
<dbReference type="GO" id="GO:0005778">
    <property type="term" value="C:peroxisomal membrane"/>
    <property type="evidence" value="ECO:0007669"/>
    <property type="project" value="UniProtKB-SubCell"/>
</dbReference>
<dbReference type="Pfam" id="PF05903">
    <property type="entry name" value="Peptidase_C97"/>
    <property type="match status" value="1"/>
</dbReference>
<evidence type="ECO:0000313" key="10">
    <source>
        <dbReference type="Proteomes" id="UP001162972"/>
    </source>
</evidence>
<feature type="compositionally biased region" description="Basic and acidic residues" evidence="7">
    <location>
        <begin position="315"/>
        <end position="324"/>
    </location>
</feature>
<dbReference type="InterPro" id="IPR042266">
    <property type="entry name" value="PPPDE_sf"/>
</dbReference>
<evidence type="ECO:0000256" key="2">
    <source>
        <dbReference type="ARBA" id="ARBA00022670"/>
    </source>
</evidence>
<feature type="region of interest" description="Disordered" evidence="7">
    <location>
        <begin position="276"/>
        <end position="325"/>
    </location>
</feature>
<sequence length="624" mass="70267">MKFGSKNGWKSIMPLRLKGRSASRFFLFPKQRSANYGAGDTPVYLNVYDLTPMNGYAYWAGLGIFHSSVEVHGVEYAFGAHDYPTSGVFEVEPRQCPGFKFRKSIFIGATGLDPIQVREFMERHAARYHGDTYHLIIKNCNHFCKDVCYKLTGKAIPKWVNRLAKIDWQRVDGYGLFLAKMFLHPGTVSLDMGSVCNCILPQSLKISAVQHDPCGQPYDSEKRRLRTAFSCLSSISTRQKQLSTSSLLLQSPLKGCLPWELRSSIGPFFVNASSDPQRFPQNPVDPDPVGSNVRSGRSSFEQDPSSRIGKQNNKQADETKEGQVSKRRRFHLCSILSRERFPLTEKSLSLPHAYSLDNNKVSLFRIAITMDPKPSPSPQNSNQTPNKPRQRDFLNHLEVYLAKRDGVDKLLKISRYATKIILASSLLPETLILTKRLKSFESSVGLSRKAFRLGKFVQDVNALRDSPFDTKQEIILSIIAYGGEGLYYFVEQFVWLAKSGLIDSKHSKSLGKVSAWAEFVGYIGSISLKFRDVKKLSEEEACLESSMEVTVTRGVGCQEEEKRLWKLREKKLMKKLSIVQDFADGLMALADIRDGRGRFSGPLLMSCAGLFSALISTHKNWVSC</sequence>
<dbReference type="GO" id="GO:0016579">
    <property type="term" value="P:protein deubiquitination"/>
    <property type="evidence" value="ECO:0007669"/>
    <property type="project" value="TreeGrafter"/>
</dbReference>
<dbReference type="GO" id="GO:0016559">
    <property type="term" value="P:peroxisome fission"/>
    <property type="evidence" value="ECO:0007669"/>
    <property type="project" value="InterPro"/>
</dbReference>
<comment type="subcellular location">
    <subcellularLocation>
        <location evidence="6">Peroxisome membrane</location>
    </subcellularLocation>
</comment>
<protein>
    <recommendedName>
        <fullName evidence="8">PPPDE domain-containing protein</fullName>
    </recommendedName>
</protein>
<dbReference type="Gene3D" id="3.90.1720.30">
    <property type="entry name" value="PPPDE domains"/>
    <property type="match status" value="1"/>
</dbReference>
<proteinExistence type="inferred from homology"/>
<keyword evidence="2" id="KW-0645">Protease</keyword>
<evidence type="ECO:0000259" key="8">
    <source>
        <dbReference type="PROSITE" id="PS51858"/>
    </source>
</evidence>
<accession>A0AAD6JGQ6</accession>
<evidence type="ECO:0000256" key="1">
    <source>
        <dbReference type="ARBA" id="ARBA00008140"/>
    </source>
</evidence>
<keyword evidence="10" id="KW-1185">Reference proteome</keyword>
<feature type="compositionally biased region" description="Polar residues" evidence="7">
    <location>
        <begin position="292"/>
        <end position="314"/>
    </location>
</feature>
<dbReference type="Pfam" id="PF05648">
    <property type="entry name" value="PEX11"/>
    <property type="match status" value="1"/>
</dbReference>
<dbReference type="AlphaFoldDB" id="A0AAD6JGQ6"/>
<name>A0AAD6JGQ6_9ROSI</name>
<dbReference type="GO" id="GO:0101005">
    <property type="term" value="F:deubiquitinase activity"/>
    <property type="evidence" value="ECO:0007669"/>
    <property type="project" value="TreeGrafter"/>
</dbReference>
<evidence type="ECO:0000256" key="6">
    <source>
        <dbReference type="ARBA" id="ARBA00046271"/>
    </source>
</evidence>
<dbReference type="SMART" id="SM01179">
    <property type="entry name" value="DUF862"/>
    <property type="match status" value="1"/>
</dbReference>
<keyword evidence="4" id="KW-0472">Membrane</keyword>
<keyword evidence="3" id="KW-0378">Hydrolase</keyword>
<evidence type="ECO:0000256" key="3">
    <source>
        <dbReference type="ARBA" id="ARBA00022801"/>
    </source>
</evidence>
<feature type="compositionally biased region" description="Low complexity" evidence="7">
    <location>
        <begin position="378"/>
        <end position="387"/>
    </location>
</feature>
<dbReference type="PANTHER" id="PTHR12378:SF48">
    <property type="entry name" value="PUTATIVE THIOL PEPTIDASE FAMILY PROTEIN-RELATED"/>
    <property type="match status" value="1"/>
</dbReference>
<dbReference type="PANTHER" id="PTHR12378">
    <property type="entry name" value="DESUMOYLATING ISOPEPTIDASE"/>
    <property type="match status" value="1"/>
</dbReference>
<feature type="domain" description="PPPDE" evidence="8">
    <location>
        <begin position="41"/>
        <end position="168"/>
    </location>
</feature>
<evidence type="ECO:0000256" key="5">
    <source>
        <dbReference type="ARBA" id="ARBA00023140"/>
    </source>
</evidence>
<dbReference type="InterPro" id="IPR008733">
    <property type="entry name" value="PEX11"/>
</dbReference>
<dbReference type="InterPro" id="IPR008580">
    <property type="entry name" value="PPPDE_dom"/>
</dbReference>
<comment type="similarity">
    <text evidence="1">Belongs to the DeSI family.</text>
</comment>
<reference evidence="9 10" key="1">
    <citation type="journal article" date="2023" name="Int. J. Mol. Sci.">
        <title>De Novo Assembly and Annotation of 11 Diverse Shrub Willow (Salix) Genomes Reveals Novel Gene Organization in Sex-Linked Regions.</title>
        <authorList>
            <person name="Hyden B."/>
            <person name="Feng K."/>
            <person name="Yates T.B."/>
            <person name="Jawdy S."/>
            <person name="Cereghino C."/>
            <person name="Smart L.B."/>
            <person name="Muchero W."/>
        </authorList>
    </citation>
    <scope>NUCLEOTIDE SEQUENCE [LARGE SCALE GENOMIC DNA]</scope>
    <source>
        <tissue evidence="9">Shoot tip</tissue>
    </source>
</reference>
<evidence type="ECO:0000256" key="7">
    <source>
        <dbReference type="SAM" id="MobiDB-lite"/>
    </source>
</evidence>
<keyword evidence="5" id="KW-0576">Peroxisome</keyword>
<dbReference type="EMBL" id="JAPFFJ010000017">
    <property type="protein sequence ID" value="KAJ6404798.1"/>
    <property type="molecule type" value="Genomic_DNA"/>
</dbReference>
<gene>
    <name evidence="9" type="ORF">OIU84_012883</name>
</gene>
<dbReference type="Proteomes" id="UP001162972">
    <property type="component" value="Chromosome 2"/>
</dbReference>
<dbReference type="GO" id="GO:0006508">
    <property type="term" value="P:proteolysis"/>
    <property type="evidence" value="ECO:0007669"/>
    <property type="project" value="UniProtKB-KW"/>
</dbReference>